<reference evidence="2" key="1">
    <citation type="submission" date="2020-03" db="EMBL/GenBank/DDBJ databases">
        <title>Draft Genome Sequence of Cylindrodendrum hubeiense.</title>
        <authorList>
            <person name="Buettner E."/>
            <person name="Kellner H."/>
        </authorList>
    </citation>
    <scope>NUCLEOTIDE SEQUENCE</scope>
    <source>
        <strain evidence="2">IHI 201604</strain>
    </source>
</reference>
<evidence type="ECO:0000313" key="3">
    <source>
        <dbReference type="Proteomes" id="UP000722485"/>
    </source>
</evidence>
<accession>A0A9P5LJQ7</accession>
<proteinExistence type="predicted"/>
<feature type="chain" id="PRO_5040429290" evidence="1">
    <location>
        <begin position="31"/>
        <end position="349"/>
    </location>
</feature>
<dbReference type="Proteomes" id="UP000722485">
    <property type="component" value="Unassembled WGS sequence"/>
</dbReference>
<evidence type="ECO:0000256" key="1">
    <source>
        <dbReference type="SAM" id="SignalP"/>
    </source>
</evidence>
<keyword evidence="3" id="KW-1185">Reference proteome</keyword>
<feature type="signal peptide" evidence="1">
    <location>
        <begin position="1"/>
        <end position="30"/>
    </location>
</feature>
<sequence length="349" mass="39211">MMSNISSFQFLARVAQFAAALNLLSPLVQAVKITDIFTVKTSAGGGSCNDYMPQVEAWFKDSLAIASVPIAVASNAVKDGFDNSIQVDMEYLATYFRIPPPDDEPANLKRAKAFMQGEMTLDKGKPWLYCGGGWAEEVEWTAEVRADREIQENSQENYNHGTKLWEIFLGYYTVYYWTRLHGQAINLEERPPFFPWWVEDMKQYIFLPADTDGNPCESGANLASTMFQTAPWSVTLCFGNDGLGRPQLLSDPKIDPITEENQLVSVRRSVSITLYHEIIHLITGSSVDFAYDFAQIVGQEPSFTTGEEITWDQNILNPESYTLFALATYLGEQHADYVFWSGQSKSKSA</sequence>
<dbReference type="OrthoDB" id="4259138at2759"/>
<keyword evidence="1" id="KW-0732">Signal</keyword>
<name>A0A9P5LJQ7_9HYPO</name>
<protein>
    <submittedName>
        <fullName evidence="2">Uncharacterized protein</fullName>
    </submittedName>
</protein>
<dbReference type="AlphaFoldDB" id="A0A9P5LJQ7"/>
<comment type="caution">
    <text evidence="2">The sequence shown here is derived from an EMBL/GenBank/DDBJ whole genome shotgun (WGS) entry which is preliminary data.</text>
</comment>
<organism evidence="2 3">
    <name type="scientific">Cylindrodendrum hubeiense</name>
    <dbReference type="NCBI Taxonomy" id="595255"/>
    <lineage>
        <taxon>Eukaryota</taxon>
        <taxon>Fungi</taxon>
        <taxon>Dikarya</taxon>
        <taxon>Ascomycota</taxon>
        <taxon>Pezizomycotina</taxon>
        <taxon>Sordariomycetes</taxon>
        <taxon>Hypocreomycetidae</taxon>
        <taxon>Hypocreales</taxon>
        <taxon>Nectriaceae</taxon>
        <taxon>Cylindrodendrum</taxon>
    </lineage>
</organism>
<evidence type="ECO:0000313" key="2">
    <source>
        <dbReference type="EMBL" id="KAF7555871.1"/>
    </source>
</evidence>
<dbReference type="EMBL" id="JAANBB010000016">
    <property type="protein sequence ID" value="KAF7555871.1"/>
    <property type="molecule type" value="Genomic_DNA"/>
</dbReference>
<gene>
    <name evidence="2" type="ORF">G7Z17_g1840</name>
</gene>